<sequence length="185" mass="20101">MANKLPQIIGRLAAAGLLSFVAACSGSDAGHWVGDYVTDNDFEAMRGWLPDASSLTRDHAHSGQFATYVGPEREYGLTFDLPLRDASVHTLKGVAVEAWVYLPTPESAASLEVQVPLAGPDSRMGFAGSIKLADQVKETAKWTRVRQEFAFPAGLPGDAHLRIFLWRNATQATAYLDDLRVKALE</sequence>
<evidence type="ECO:0000313" key="1">
    <source>
        <dbReference type="EMBL" id="NKI87931.1"/>
    </source>
</evidence>
<organism evidence="1 2">
    <name type="scientific">Hymenobacter artigasi</name>
    <dbReference type="NCBI Taxonomy" id="2719616"/>
    <lineage>
        <taxon>Bacteria</taxon>
        <taxon>Pseudomonadati</taxon>
        <taxon>Bacteroidota</taxon>
        <taxon>Cytophagia</taxon>
        <taxon>Cytophagales</taxon>
        <taxon>Hymenobacteraceae</taxon>
        <taxon>Hymenobacter</taxon>
    </lineage>
</organism>
<comment type="caution">
    <text evidence="1">The sequence shown here is derived from an EMBL/GenBank/DDBJ whole genome shotgun (WGS) entry which is preliminary data.</text>
</comment>
<reference evidence="1 2" key="1">
    <citation type="submission" date="2020-03" db="EMBL/GenBank/DDBJ databases">
        <title>Genomic Encyclopedia of Type Strains, Phase IV (KMG-V): Genome sequencing to study the core and pangenomes of soil and plant-associated prokaryotes.</title>
        <authorList>
            <person name="Whitman W."/>
        </authorList>
    </citation>
    <scope>NUCLEOTIDE SEQUENCE [LARGE SCALE GENOMIC DNA]</scope>
    <source>
        <strain evidence="1 2">1B</strain>
    </source>
</reference>
<keyword evidence="2" id="KW-1185">Reference proteome</keyword>
<protein>
    <recommendedName>
        <fullName evidence="3">CBM-cenC domain-containing protein</fullName>
    </recommendedName>
</protein>
<dbReference type="EMBL" id="JAAVTK010000001">
    <property type="protein sequence ID" value="NKI87931.1"/>
    <property type="molecule type" value="Genomic_DNA"/>
</dbReference>
<dbReference type="Proteomes" id="UP000717634">
    <property type="component" value="Unassembled WGS sequence"/>
</dbReference>
<dbReference type="PROSITE" id="PS51257">
    <property type="entry name" value="PROKAR_LIPOPROTEIN"/>
    <property type="match status" value="1"/>
</dbReference>
<dbReference type="RefSeq" id="WP_168671562.1">
    <property type="nucleotide sequence ID" value="NZ_JAAVTK010000001.1"/>
</dbReference>
<evidence type="ECO:0008006" key="3">
    <source>
        <dbReference type="Google" id="ProtNLM"/>
    </source>
</evidence>
<accession>A0ABX1HCE5</accession>
<name>A0ABX1HCE5_9BACT</name>
<evidence type="ECO:0000313" key="2">
    <source>
        <dbReference type="Proteomes" id="UP000717634"/>
    </source>
</evidence>
<gene>
    <name evidence="1" type="ORF">HBN54_000510</name>
</gene>
<dbReference type="Gene3D" id="2.60.120.260">
    <property type="entry name" value="Galactose-binding domain-like"/>
    <property type="match status" value="1"/>
</dbReference>
<proteinExistence type="predicted"/>